<reference evidence="1" key="1">
    <citation type="journal article" date="2019" name="BMC Genomics">
        <title>A new reference genome for Sorghum bicolor reveals high levels of sequence similarity between sweet and grain genotypes: implications for the genetics of sugar metabolism.</title>
        <authorList>
            <person name="Cooper E.A."/>
            <person name="Brenton Z.W."/>
            <person name="Flinn B.S."/>
            <person name="Jenkins J."/>
            <person name="Shu S."/>
            <person name="Flowers D."/>
            <person name="Luo F."/>
            <person name="Wang Y."/>
            <person name="Xia P."/>
            <person name="Barry K."/>
            <person name="Daum C."/>
            <person name="Lipzen A."/>
            <person name="Yoshinaga Y."/>
            <person name="Schmutz J."/>
            <person name="Saski C."/>
            <person name="Vermerris W."/>
            <person name="Kresovich S."/>
        </authorList>
    </citation>
    <scope>NUCLEOTIDE SEQUENCE</scope>
</reference>
<proteinExistence type="predicted"/>
<accession>A0A921RJ01</accession>
<comment type="caution">
    <text evidence="1">The sequence shown here is derived from an EMBL/GenBank/DDBJ whole genome shotgun (WGS) entry which is preliminary data.</text>
</comment>
<organism evidence="1 2">
    <name type="scientific">Sorghum bicolor</name>
    <name type="common">Sorghum</name>
    <name type="synonym">Sorghum vulgare</name>
    <dbReference type="NCBI Taxonomy" id="4558"/>
    <lineage>
        <taxon>Eukaryota</taxon>
        <taxon>Viridiplantae</taxon>
        <taxon>Streptophyta</taxon>
        <taxon>Embryophyta</taxon>
        <taxon>Tracheophyta</taxon>
        <taxon>Spermatophyta</taxon>
        <taxon>Magnoliopsida</taxon>
        <taxon>Liliopsida</taxon>
        <taxon>Poales</taxon>
        <taxon>Poaceae</taxon>
        <taxon>PACMAD clade</taxon>
        <taxon>Panicoideae</taxon>
        <taxon>Andropogonodae</taxon>
        <taxon>Andropogoneae</taxon>
        <taxon>Sorghinae</taxon>
        <taxon>Sorghum</taxon>
    </lineage>
</organism>
<sequence length="82" mass="9424">MFQCFTLSLQERIRKKIRSKGKDFSVSACQYQLILHYHSSRSGSYPLPTNPTNPITHPSLDPINKQTNCKAWSLGARKKCRN</sequence>
<evidence type="ECO:0000313" key="2">
    <source>
        <dbReference type="Proteomes" id="UP000807115"/>
    </source>
</evidence>
<dbReference type="EMBL" id="CM027682">
    <property type="protein sequence ID" value="KAG0540528.1"/>
    <property type="molecule type" value="Genomic_DNA"/>
</dbReference>
<evidence type="ECO:0000313" key="1">
    <source>
        <dbReference type="EMBL" id="KAG0540528.1"/>
    </source>
</evidence>
<reference evidence="1" key="2">
    <citation type="submission" date="2020-10" db="EMBL/GenBank/DDBJ databases">
        <authorList>
            <person name="Cooper E.A."/>
            <person name="Brenton Z.W."/>
            <person name="Flinn B.S."/>
            <person name="Jenkins J."/>
            <person name="Shu S."/>
            <person name="Flowers D."/>
            <person name="Luo F."/>
            <person name="Wang Y."/>
            <person name="Xia P."/>
            <person name="Barry K."/>
            <person name="Daum C."/>
            <person name="Lipzen A."/>
            <person name="Yoshinaga Y."/>
            <person name="Schmutz J."/>
            <person name="Saski C."/>
            <person name="Vermerris W."/>
            <person name="Kresovich S."/>
        </authorList>
    </citation>
    <scope>NUCLEOTIDE SEQUENCE</scope>
</reference>
<dbReference type="AlphaFoldDB" id="A0A921RJ01"/>
<protein>
    <submittedName>
        <fullName evidence="1">Uncharacterized protein</fullName>
    </submittedName>
</protein>
<gene>
    <name evidence="1" type="ORF">BDA96_03G417000</name>
</gene>
<dbReference type="Proteomes" id="UP000807115">
    <property type="component" value="Chromosome 3"/>
</dbReference>
<name>A0A921RJ01_SORBI</name>